<feature type="signal peptide" evidence="1">
    <location>
        <begin position="1"/>
        <end position="23"/>
    </location>
</feature>
<evidence type="ECO:0000313" key="3">
    <source>
        <dbReference type="Proteomes" id="UP001367508"/>
    </source>
</evidence>
<sequence>MPLGCEARVLPLGLLAILNHAFASQWLECMLQGFQSRGSLRPKAQSAVTPRGVDGEATLGRGKAYNGFDVGTTAQLSPHAPTCGGVCQCLASLDPTVRAWGRLRVNESVFVRARASPSHVNKAWETAKTLAPPMLTPMLPFVFLDASHQDFLPLSSCTGCLYFRPKHVLSSCKRPRLDPLMHPNDLAQLAHLWRGSSRTPYSASGYATT</sequence>
<keyword evidence="3" id="KW-1185">Reference proteome</keyword>
<feature type="chain" id="PRO_5042951168" evidence="1">
    <location>
        <begin position="24"/>
        <end position="209"/>
    </location>
</feature>
<dbReference type="AlphaFoldDB" id="A0AAN9QKH2"/>
<accession>A0AAN9QKH2</accession>
<proteinExistence type="predicted"/>
<organism evidence="2 3">
    <name type="scientific">Canavalia gladiata</name>
    <name type="common">Sword bean</name>
    <name type="synonym">Dolichos gladiatus</name>
    <dbReference type="NCBI Taxonomy" id="3824"/>
    <lineage>
        <taxon>Eukaryota</taxon>
        <taxon>Viridiplantae</taxon>
        <taxon>Streptophyta</taxon>
        <taxon>Embryophyta</taxon>
        <taxon>Tracheophyta</taxon>
        <taxon>Spermatophyta</taxon>
        <taxon>Magnoliopsida</taxon>
        <taxon>eudicotyledons</taxon>
        <taxon>Gunneridae</taxon>
        <taxon>Pentapetalae</taxon>
        <taxon>rosids</taxon>
        <taxon>fabids</taxon>
        <taxon>Fabales</taxon>
        <taxon>Fabaceae</taxon>
        <taxon>Papilionoideae</taxon>
        <taxon>50 kb inversion clade</taxon>
        <taxon>NPAAA clade</taxon>
        <taxon>indigoferoid/millettioid clade</taxon>
        <taxon>Phaseoleae</taxon>
        <taxon>Canavalia</taxon>
    </lineage>
</organism>
<evidence type="ECO:0000256" key="1">
    <source>
        <dbReference type="SAM" id="SignalP"/>
    </source>
</evidence>
<reference evidence="2 3" key="1">
    <citation type="submission" date="2024-01" db="EMBL/GenBank/DDBJ databases">
        <title>The genomes of 5 underutilized Papilionoideae crops provide insights into root nodulation and disease resistanc.</title>
        <authorList>
            <person name="Jiang F."/>
        </authorList>
    </citation>
    <scope>NUCLEOTIDE SEQUENCE [LARGE SCALE GENOMIC DNA]</scope>
    <source>
        <strain evidence="2">LVBAO_FW01</strain>
        <tissue evidence="2">Leaves</tissue>
    </source>
</reference>
<dbReference type="EMBL" id="JAYMYQ010000004">
    <property type="protein sequence ID" value="KAK7338792.1"/>
    <property type="molecule type" value="Genomic_DNA"/>
</dbReference>
<gene>
    <name evidence="2" type="ORF">VNO77_19424</name>
</gene>
<name>A0AAN9QKH2_CANGL</name>
<comment type="caution">
    <text evidence="2">The sequence shown here is derived from an EMBL/GenBank/DDBJ whole genome shotgun (WGS) entry which is preliminary data.</text>
</comment>
<evidence type="ECO:0000313" key="2">
    <source>
        <dbReference type="EMBL" id="KAK7338792.1"/>
    </source>
</evidence>
<keyword evidence="1" id="KW-0732">Signal</keyword>
<protein>
    <submittedName>
        <fullName evidence="2">Uncharacterized protein</fullName>
    </submittedName>
</protein>
<dbReference type="Proteomes" id="UP001367508">
    <property type="component" value="Unassembled WGS sequence"/>
</dbReference>